<dbReference type="Gene3D" id="1.25.40.390">
    <property type="match status" value="1"/>
</dbReference>
<evidence type="ECO:0000313" key="11">
    <source>
        <dbReference type="Proteomes" id="UP000298073"/>
    </source>
</evidence>
<dbReference type="InterPro" id="IPR033985">
    <property type="entry name" value="SusD-like_N"/>
</dbReference>
<dbReference type="Proteomes" id="UP000298073">
    <property type="component" value="Unassembled WGS sequence"/>
</dbReference>
<proteinExistence type="inferred from homology"/>
<evidence type="ECO:0000313" key="10">
    <source>
        <dbReference type="EMBL" id="TFU46121.1"/>
    </source>
</evidence>
<evidence type="ECO:0000259" key="7">
    <source>
        <dbReference type="Pfam" id="PF07980"/>
    </source>
</evidence>
<dbReference type="SUPFAM" id="SSF48452">
    <property type="entry name" value="TPR-like"/>
    <property type="match status" value="1"/>
</dbReference>
<reference evidence="9 12" key="2">
    <citation type="journal article" date="2020" name="Microbiome">
        <title>Single-cell genomics of uncultured bacteria reveals dietary fiber responders in the mouse gut microbiota.</title>
        <authorList>
            <person name="Chijiiwa R."/>
            <person name="Hosokawa M."/>
            <person name="Kogawa M."/>
            <person name="Nishikawa Y."/>
            <person name="Ide K."/>
            <person name="Sakanashi C."/>
            <person name="Takahashi K."/>
            <person name="Takeyama H."/>
        </authorList>
    </citation>
    <scope>NUCLEOTIDE SEQUENCE [LARGE SCALE GENOMIC DNA]</scope>
    <source>
        <strain evidence="9">IMSAGC_001</strain>
    </source>
</reference>
<dbReference type="GO" id="GO:0009279">
    <property type="term" value="C:cell outer membrane"/>
    <property type="evidence" value="ECO:0007669"/>
    <property type="project" value="UniProtKB-SubCell"/>
</dbReference>
<keyword evidence="4" id="KW-0472">Membrane</keyword>
<keyword evidence="5" id="KW-0998">Cell outer membrane</keyword>
<feature type="signal peptide" evidence="6">
    <location>
        <begin position="1"/>
        <end position="21"/>
    </location>
</feature>
<evidence type="ECO:0000256" key="2">
    <source>
        <dbReference type="ARBA" id="ARBA00006275"/>
    </source>
</evidence>
<gene>
    <name evidence="10" type="ORF">E4T97_17095</name>
    <name evidence="9" type="ORF">IMSAGC001_01894</name>
</gene>
<dbReference type="AlphaFoldDB" id="A0A7K3MGF3"/>
<dbReference type="EMBL" id="SPPV01000049">
    <property type="protein sequence ID" value="TFU46121.1"/>
    <property type="molecule type" value="Genomic_DNA"/>
</dbReference>
<sequence>MKTYKTYLYVLGILAGSLLNASCSDLLTEDPNSYYQKKDIFETKAKAAMAVVGVYEELPTLYGYLDMAFPCSDDTYYVSGQTADKGRRDIAHYKVTSSNTWVNSVWQGNYTGIERANYTVEGIEGMPGYAEDKDLQALVAEVKFLRALYAFNLVRYWGDVPFKTTSTNVDKNVFQPRCSREIIYDQIVEDLNFAKTHLPWANTSTTPEKVTQGAARGLLMRVLLQRAGYSLQMDGSITRPDDDKRKSYFEDVIKEWEAFNANGYHDFYPGGYTELFKGFSAGTLNSIESIFEIAFYSPDGKTGAKGYWGTYIGPSVAHPGISVTEVNQFMGRANAMFRVVPEWKGFFDVQEEDADGNVITGDERRDVMVCTYKYTWDKELYNHKKVINKNGKDWYPGKWRREWMPIGYKDPNVTDVNLCYLRYADVVLMAAEAYNETGDTPEAWKLLNSVRKRSGAREITTETYTELMKEKVYKLRFISDGDDAGKFRTALYWERGFELAFEGQRKYDLIRWGVIKEALALFGSRSEVNTSTTTAYPAGDNFQKGKHELFPIPLDELQLNPMFESKNNPNY</sequence>
<comment type="subcellular location">
    <subcellularLocation>
        <location evidence="1">Cell outer membrane</location>
    </subcellularLocation>
</comment>
<evidence type="ECO:0000256" key="3">
    <source>
        <dbReference type="ARBA" id="ARBA00022729"/>
    </source>
</evidence>
<comment type="similarity">
    <text evidence="2">Belongs to the SusD family.</text>
</comment>
<evidence type="ECO:0000256" key="1">
    <source>
        <dbReference type="ARBA" id="ARBA00004442"/>
    </source>
</evidence>
<protein>
    <submittedName>
        <fullName evidence="10">RagB/SusD family nutrient uptake outer membrane protein</fullName>
    </submittedName>
    <submittedName>
        <fullName evidence="9">SusD-like protein</fullName>
    </submittedName>
</protein>
<evidence type="ECO:0000256" key="4">
    <source>
        <dbReference type="ARBA" id="ARBA00023136"/>
    </source>
</evidence>
<evidence type="ECO:0000313" key="9">
    <source>
        <dbReference type="EMBL" id="GFH86486.1"/>
    </source>
</evidence>
<evidence type="ECO:0000256" key="6">
    <source>
        <dbReference type="SAM" id="SignalP"/>
    </source>
</evidence>
<feature type="domain" description="RagB/SusD" evidence="7">
    <location>
        <begin position="288"/>
        <end position="571"/>
    </location>
</feature>
<dbReference type="Pfam" id="PF14322">
    <property type="entry name" value="SusD-like_3"/>
    <property type="match status" value="1"/>
</dbReference>
<dbReference type="OrthoDB" id="727588at2"/>
<evidence type="ECO:0000313" key="12">
    <source>
        <dbReference type="Proteomes" id="UP000491181"/>
    </source>
</evidence>
<accession>A0A7K3MGF3</accession>
<evidence type="ECO:0000259" key="8">
    <source>
        <dbReference type="Pfam" id="PF14322"/>
    </source>
</evidence>
<dbReference type="InterPro" id="IPR012944">
    <property type="entry name" value="SusD_RagB_dom"/>
</dbReference>
<dbReference type="EMBL" id="BLLS01000044">
    <property type="protein sequence ID" value="GFH86486.1"/>
    <property type="molecule type" value="Genomic_DNA"/>
</dbReference>
<keyword evidence="3 6" id="KW-0732">Signal</keyword>
<dbReference type="Proteomes" id="UP000491181">
    <property type="component" value="Unassembled WGS sequence"/>
</dbReference>
<organism evidence="10 11">
    <name type="scientific">Bacteroides acidifaciens</name>
    <dbReference type="NCBI Taxonomy" id="85831"/>
    <lineage>
        <taxon>Bacteria</taxon>
        <taxon>Pseudomonadati</taxon>
        <taxon>Bacteroidota</taxon>
        <taxon>Bacteroidia</taxon>
        <taxon>Bacteroidales</taxon>
        <taxon>Bacteroidaceae</taxon>
        <taxon>Bacteroides</taxon>
    </lineage>
</organism>
<feature type="chain" id="PRO_5036401034" evidence="6">
    <location>
        <begin position="22"/>
        <end position="571"/>
    </location>
</feature>
<dbReference type="Pfam" id="PF07980">
    <property type="entry name" value="SusD_RagB"/>
    <property type="match status" value="1"/>
</dbReference>
<name>A0A7K3MGF3_9BACE</name>
<dbReference type="CDD" id="cd08977">
    <property type="entry name" value="SusD"/>
    <property type="match status" value="1"/>
</dbReference>
<dbReference type="InterPro" id="IPR011990">
    <property type="entry name" value="TPR-like_helical_dom_sf"/>
</dbReference>
<feature type="domain" description="SusD-like N-terminal" evidence="8">
    <location>
        <begin position="79"/>
        <end position="224"/>
    </location>
</feature>
<reference evidence="10 11" key="1">
    <citation type="submission" date="2019-03" db="EMBL/GenBank/DDBJ databases">
        <title>Diversity of the mouse oral microbiome.</title>
        <authorList>
            <person name="Joseph S."/>
            <person name="Aduse-Opoku J."/>
            <person name="Curtis M."/>
            <person name="Wade W."/>
            <person name="Hashim A."/>
        </authorList>
    </citation>
    <scope>NUCLEOTIDE SEQUENCE [LARGE SCALE GENOMIC DNA]</scope>
    <source>
        <strain evidence="10 11">P2318</strain>
    </source>
</reference>
<comment type="caution">
    <text evidence="10">The sequence shown here is derived from an EMBL/GenBank/DDBJ whole genome shotgun (WGS) entry which is preliminary data.</text>
</comment>
<dbReference type="RefSeq" id="WP_135039080.1">
    <property type="nucleotide sequence ID" value="NZ_BLLS01000044.1"/>
</dbReference>
<evidence type="ECO:0000256" key="5">
    <source>
        <dbReference type="ARBA" id="ARBA00023237"/>
    </source>
</evidence>